<dbReference type="GO" id="GO:0020037">
    <property type="term" value="F:heme binding"/>
    <property type="evidence" value="ECO:0007669"/>
    <property type="project" value="InterPro"/>
</dbReference>
<dbReference type="PANTHER" id="PTHR24305">
    <property type="entry name" value="CYTOCHROME P450"/>
    <property type="match status" value="1"/>
</dbReference>
<evidence type="ECO:0000256" key="11">
    <source>
        <dbReference type="ARBA" id="ARBA00023033"/>
    </source>
</evidence>
<keyword evidence="7 13" id="KW-0479">Metal-binding</keyword>
<evidence type="ECO:0000256" key="3">
    <source>
        <dbReference type="ARBA" id="ARBA00004721"/>
    </source>
</evidence>
<evidence type="ECO:0000313" key="15">
    <source>
        <dbReference type="EMBL" id="PPQ63163.1"/>
    </source>
</evidence>
<dbReference type="EMBL" id="NHTK01006130">
    <property type="protein sequence ID" value="PPQ63163.1"/>
    <property type="molecule type" value="Genomic_DNA"/>
</dbReference>
<keyword evidence="14" id="KW-0732">Signal</keyword>
<evidence type="ECO:0000256" key="8">
    <source>
        <dbReference type="ARBA" id="ARBA00022989"/>
    </source>
</evidence>
<dbReference type="InterPro" id="IPR001128">
    <property type="entry name" value="Cyt_P450"/>
</dbReference>
<keyword evidence="16" id="KW-1185">Reference proteome</keyword>
<dbReference type="InterPro" id="IPR036396">
    <property type="entry name" value="Cyt_P450_sf"/>
</dbReference>
<accession>A0A409V942</accession>
<feature type="chain" id="PRO_5018968044" description="Cytochrome P450" evidence="14">
    <location>
        <begin position="29"/>
        <end position="906"/>
    </location>
</feature>
<keyword evidence="8" id="KW-1133">Transmembrane helix</keyword>
<dbReference type="GO" id="GO:0004497">
    <property type="term" value="F:monooxygenase activity"/>
    <property type="evidence" value="ECO:0007669"/>
    <property type="project" value="UniProtKB-KW"/>
</dbReference>
<dbReference type="STRING" id="181874.A0A409V942"/>
<dbReference type="GO" id="GO:0016705">
    <property type="term" value="F:oxidoreductase activity, acting on paired donors, with incorporation or reduction of molecular oxygen"/>
    <property type="evidence" value="ECO:0007669"/>
    <property type="project" value="InterPro"/>
</dbReference>
<dbReference type="Proteomes" id="UP000284842">
    <property type="component" value="Unassembled WGS sequence"/>
</dbReference>
<feature type="binding site" description="axial binding residue" evidence="13">
    <location>
        <position position="408"/>
    </location>
    <ligand>
        <name>heme</name>
        <dbReference type="ChEBI" id="CHEBI:30413"/>
    </ligand>
    <ligandPart>
        <name>Fe</name>
        <dbReference type="ChEBI" id="CHEBI:18248"/>
    </ligandPart>
</feature>
<evidence type="ECO:0000256" key="10">
    <source>
        <dbReference type="ARBA" id="ARBA00023004"/>
    </source>
</evidence>
<dbReference type="Pfam" id="PF00067">
    <property type="entry name" value="p450"/>
    <property type="match status" value="2"/>
</dbReference>
<evidence type="ECO:0000256" key="1">
    <source>
        <dbReference type="ARBA" id="ARBA00001971"/>
    </source>
</evidence>
<organism evidence="15 16">
    <name type="scientific">Panaeolus cyanescens</name>
    <dbReference type="NCBI Taxonomy" id="181874"/>
    <lineage>
        <taxon>Eukaryota</taxon>
        <taxon>Fungi</taxon>
        <taxon>Dikarya</taxon>
        <taxon>Basidiomycota</taxon>
        <taxon>Agaricomycotina</taxon>
        <taxon>Agaricomycetes</taxon>
        <taxon>Agaricomycetidae</taxon>
        <taxon>Agaricales</taxon>
        <taxon>Agaricineae</taxon>
        <taxon>Galeropsidaceae</taxon>
        <taxon>Panaeolus</taxon>
    </lineage>
</organism>
<comment type="pathway">
    <text evidence="3">Secondary metabolite biosynthesis; terpenoid biosynthesis.</text>
</comment>
<comment type="subcellular location">
    <subcellularLocation>
        <location evidence="2">Membrane</location>
    </subcellularLocation>
</comment>
<dbReference type="GO" id="GO:0005506">
    <property type="term" value="F:iron ion binding"/>
    <property type="evidence" value="ECO:0007669"/>
    <property type="project" value="InterPro"/>
</dbReference>
<dbReference type="Gene3D" id="1.10.630.10">
    <property type="entry name" value="Cytochrome P450"/>
    <property type="match status" value="2"/>
</dbReference>
<dbReference type="CDD" id="cd11069">
    <property type="entry name" value="CYP_FUM15-like"/>
    <property type="match status" value="1"/>
</dbReference>
<dbReference type="InterPro" id="IPR050121">
    <property type="entry name" value="Cytochrome_P450_monoxygenase"/>
</dbReference>
<keyword evidence="11" id="KW-0503">Monooxygenase</keyword>
<feature type="signal peptide" evidence="14">
    <location>
        <begin position="1"/>
        <end position="28"/>
    </location>
</feature>
<dbReference type="GO" id="GO:0016020">
    <property type="term" value="C:membrane"/>
    <property type="evidence" value="ECO:0007669"/>
    <property type="project" value="UniProtKB-SubCell"/>
</dbReference>
<evidence type="ECO:0000256" key="7">
    <source>
        <dbReference type="ARBA" id="ARBA00022723"/>
    </source>
</evidence>
<dbReference type="InParanoid" id="A0A409V942"/>
<comment type="caution">
    <text evidence="15">The sequence shown here is derived from an EMBL/GenBank/DDBJ whole genome shotgun (WGS) entry which is preliminary data.</text>
</comment>
<dbReference type="PRINTS" id="PR00463">
    <property type="entry name" value="EP450I"/>
</dbReference>
<keyword evidence="5 13" id="KW-0349">Heme</keyword>
<protein>
    <recommendedName>
        <fullName evidence="17">Cytochrome P450</fullName>
    </recommendedName>
</protein>
<evidence type="ECO:0000313" key="16">
    <source>
        <dbReference type="Proteomes" id="UP000284842"/>
    </source>
</evidence>
<keyword evidence="6" id="KW-0812">Transmembrane</keyword>
<keyword evidence="12" id="KW-0472">Membrane</keyword>
<dbReference type="OrthoDB" id="1470350at2759"/>
<evidence type="ECO:0000256" key="12">
    <source>
        <dbReference type="ARBA" id="ARBA00023136"/>
    </source>
</evidence>
<evidence type="ECO:0000256" key="5">
    <source>
        <dbReference type="ARBA" id="ARBA00022617"/>
    </source>
</evidence>
<evidence type="ECO:0000256" key="4">
    <source>
        <dbReference type="ARBA" id="ARBA00010617"/>
    </source>
</evidence>
<comment type="cofactor">
    <cofactor evidence="1 13">
        <name>heme</name>
        <dbReference type="ChEBI" id="CHEBI:30413"/>
    </cofactor>
</comment>
<dbReference type="SUPFAM" id="SSF48264">
    <property type="entry name" value="Cytochrome P450"/>
    <property type="match status" value="2"/>
</dbReference>
<evidence type="ECO:0000256" key="13">
    <source>
        <dbReference type="PIRSR" id="PIRSR602401-1"/>
    </source>
</evidence>
<evidence type="ECO:0000256" key="9">
    <source>
        <dbReference type="ARBA" id="ARBA00023002"/>
    </source>
</evidence>
<evidence type="ECO:0000256" key="6">
    <source>
        <dbReference type="ARBA" id="ARBA00022692"/>
    </source>
</evidence>
<keyword evidence="10 13" id="KW-0408">Iron</keyword>
<comment type="similarity">
    <text evidence="4">Belongs to the cytochrome P450 family.</text>
</comment>
<reference evidence="15 16" key="1">
    <citation type="journal article" date="2018" name="Evol. Lett.">
        <title>Horizontal gene cluster transfer increased hallucinogenic mushroom diversity.</title>
        <authorList>
            <person name="Reynolds H.T."/>
            <person name="Vijayakumar V."/>
            <person name="Gluck-Thaler E."/>
            <person name="Korotkin H.B."/>
            <person name="Matheny P.B."/>
            <person name="Slot J.C."/>
        </authorList>
    </citation>
    <scope>NUCLEOTIDE SEQUENCE [LARGE SCALE GENOMIC DNA]</scope>
    <source>
        <strain evidence="15 16">2629</strain>
    </source>
</reference>
<dbReference type="PANTHER" id="PTHR24305:SF166">
    <property type="entry name" value="CYTOCHROME P450 12A4, MITOCHONDRIAL-RELATED"/>
    <property type="match status" value="1"/>
</dbReference>
<evidence type="ECO:0000256" key="2">
    <source>
        <dbReference type="ARBA" id="ARBA00004370"/>
    </source>
</evidence>
<dbReference type="AlphaFoldDB" id="A0A409V942"/>
<sequence length="906" mass="101039">MAFSTLTVLFVSGLLWFTSRLFCRYTSSSPLDTIPGPLSESLIFDPGIAKIKGFLGGNVLFISDPLALHHVLVKLRNTLLQIAKDGPKEVDLMDWMTRTALELIGQSGLGFTFDTLAEGSQPHPYGIASKQLVPVSTESALISTILVPYLSKIGTRRFRRFIVDIFPSKVVRRTRDIIDVLHNTSVEIFESKKKALREGDEALAAQIGKGKDIISILMKANMEAAEEDQLSEEELLGQITSLTFAATDTTSTALARTFHLLSQHKDVQNRLRLELRQARQDNNGEDLSYDILVSLPYLDAICRETLRLPRYPPVHTIVRTARKDMILPLSTPIRGTDGNMVSQVAVPRNTDIYVSILSSNRNKQLWGNDACEWKPERWLEPLPDSLVNARIPGVYSHLLTFIGGGRSCIGFKFSQLEMKAVLALLIDCLEVSPGNKDIIWQMTGIVTPNVNPDSTIPTMPLVLQKDQNVYEESEIFIASNRMMFGEGIFTTLGEPHRRQRRMLNPVFSIAHMRNMVLIFYDVVHKVDVMEWMTRTALELIGQSGLGFSFDSLIEGSLPHPYGVASKQLVPLSSSKAVIFTTFLPFLSNVGTRNFRRFVVDQLAKVIGPIRMMRDIVDVLHTTSVEIYESKKKAIQEGDEAVASQIGQGKDIISILMKANMHASNEDRLSEEELLGQITSLTFAATDTTSTALARTIHLLSENKDVQTRLRAELKQARDDNNGQDLPYDSLVHLPYLDAICRETLRLYPPLATISRTARQDMTLPLSSPIKGVDGNMISEITVPNGTDVFISIITSNRNVDLWGPDAYEWKPERWLQPLPDELVDAHIPGIYSHLLTFLGGGRSCIGFKFSQLEMKVVLALLIDELEFSPGKKPVIWQMTGIATPNIDPDSTVPTMPLTITRVKSIS</sequence>
<dbReference type="PRINTS" id="PR00385">
    <property type="entry name" value="P450"/>
</dbReference>
<keyword evidence="9" id="KW-0560">Oxidoreductase</keyword>
<evidence type="ECO:0008006" key="17">
    <source>
        <dbReference type="Google" id="ProtNLM"/>
    </source>
</evidence>
<gene>
    <name evidence="15" type="ORF">CVT24_005803</name>
</gene>
<evidence type="ECO:0000256" key="14">
    <source>
        <dbReference type="SAM" id="SignalP"/>
    </source>
</evidence>
<name>A0A409V942_9AGAR</name>
<proteinExistence type="inferred from homology"/>
<dbReference type="InterPro" id="IPR002401">
    <property type="entry name" value="Cyt_P450_E_grp-I"/>
</dbReference>